<dbReference type="PANTHER" id="PTHR43711">
    <property type="entry name" value="TWO-COMPONENT HISTIDINE KINASE"/>
    <property type="match status" value="1"/>
</dbReference>
<proteinExistence type="predicted"/>
<keyword evidence="4" id="KW-0808">Transferase</keyword>
<reference evidence="8" key="1">
    <citation type="submission" date="2020-02" db="EMBL/GenBank/DDBJ databases">
        <authorList>
            <person name="Meier V. D."/>
        </authorList>
    </citation>
    <scope>NUCLEOTIDE SEQUENCE</scope>
    <source>
        <strain evidence="8">AVDCRST_MAG39</strain>
    </source>
</reference>
<keyword evidence="5" id="KW-0418">Kinase</keyword>
<feature type="domain" description="Histidine kinase" evidence="7">
    <location>
        <begin position="560"/>
        <end position="778"/>
    </location>
</feature>
<dbReference type="PANTHER" id="PTHR43711:SF1">
    <property type="entry name" value="HISTIDINE KINASE 1"/>
    <property type="match status" value="1"/>
</dbReference>
<dbReference type="Gene3D" id="3.30.450.20">
    <property type="entry name" value="PAS domain"/>
    <property type="match status" value="2"/>
</dbReference>
<evidence type="ECO:0000313" key="8">
    <source>
        <dbReference type="EMBL" id="CAA9516627.1"/>
    </source>
</evidence>
<dbReference type="EMBL" id="CADCVW010000095">
    <property type="protein sequence ID" value="CAA9516627.1"/>
    <property type="molecule type" value="Genomic_DNA"/>
</dbReference>
<dbReference type="Pfam" id="PF00512">
    <property type="entry name" value="HisKA"/>
    <property type="match status" value="1"/>
</dbReference>
<evidence type="ECO:0000256" key="6">
    <source>
        <dbReference type="ARBA" id="ARBA00023012"/>
    </source>
</evidence>
<dbReference type="SMART" id="SM00387">
    <property type="entry name" value="HATPase_c"/>
    <property type="match status" value="1"/>
</dbReference>
<protein>
    <recommendedName>
        <fullName evidence="2">histidine kinase</fullName>
        <ecNumber evidence="2">2.7.13.3</ecNumber>
    </recommendedName>
</protein>
<evidence type="ECO:0000256" key="1">
    <source>
        <dbReference type="ARBA" id="ARBA00000085"/>
    </source>
</evidence>
<dbReference type="CDD" id="cd00082">
    <property type="entry name" value="HisKA"/>
    <property type="match status" value="1"/>
</dbReference>
<dbReference type="SUPFAM" id="SSF47384">
    <property type="entry name" value="Homodimeric domain of signal transducing histidine kinase"/>
    <property type="match status" value="1"/>
</dbReference>
<dbReference type="PROSITE" id="PS50109">
    <property type="entry name" value="HIS_KIN"/>
    <property type="match status" value="1"/>
</dbReference>
<dbReference type="InterPro" id="IPR005467">
    <property type="entry name" value="His_kinase_dom"/>
</dbReference>
<dbReference type="Pfam" id="PF12860">
    <property type="entry name" value="PAS_7"/>
    <property type="match status" value="2"/>
</dbReference>
<gene>
    <name evidence="8" type="ORF">AVDCRST_MAG39-2500</name>
</gene>
<dbReference type="GO" id="GO:0000155">
    <property type="term" value="F:phosphorelay sensor kinase activity"/>
    <property type="evidence" value="ECO:0007669"/>
    <property type="project" value="InterPro"/>
</dbReference>
<dbReference type="InterPro" id="IPR036097">
    <property type="entry name" value="HisK_dim/P_sf"/>
</dbReference>
<evidence type="ECO:0000256" key="5">
    <source>
        <dbReference type="ARBA" id="ARBA00022777"/>
    </source>
</evidence>
<evidence type="ECO:0000256" key="3">
    <source>
        <dbReference type="ARBA" id="ARBA00022553"/>
    </source>
</evidence>
<name>A0A6J4T893_9SPHN</name>
<evidence type="ECO:0000256" key="2">
    <source>
        <dbReference type="ARBA" id="ARBA00012438"/>
    </source>
</evidence>
<dbReference type="Pfam" id="PF02518">
    <property type="entry name" value="HATPase_c"/>
    <property type="match status" value="1"/>
</dbReference>
<dbReference type="SMART" id="SM00388">
    <property type="entry name" value="HisKA"/>
    <property type="match status" value="1"/>
</dbReference>
<dbReference type="InterPro" id="IPR003594">
    <property type="entry name" value="HATPase_dom"/>
</dbReference>
<dbReference type="PRINTS" id="PR00344">
    <property type="entry name" value="BCTRLSENSOR"/>
</dbReference>
<keyword evidence="3" id="KW-0597">Phosphoprotein</keyword>
<dbReference type="Gene3D" id="1.10.287.130">
    <property type="match status" value="1"/>
</dbReference>
<keyword evidence="6" id="KW-0902">Two-component regulatory system</keyword>
<dbReference type="InterPro" id="IPR050736">
    <property type="entry name" value="Sensor_HK_Regulatory"/>
</dbReference>
<dbReference type="SUPFAM" id="SSF55874">
    <property type="entry name" value="ATPase domain of HSP90 chaperone/DNA topoisomerase II/histidine kinase"/>
    <property type="match status" value="1"/>
</dbReference>
<dbReference type="EC" id="2.7.13.3" evidence="2"/>
<dbReference type="InterPro" id="IPR036890">
    <property type="entry name" value="HATPase_C_sf"/>
</dbReference>
<evidence type="ECO:0000256" key="4">
    <source>
        <dbReference type="ARBA" id="ARBA00022679"/>
    </source>
</evidence>
<dbReference type="Gene3D" id="3.30.565.10">
    <property type="entry name" value="Histidine kinase-like ATPase, C-terminal domain"/>
    <property type="match status" value="1"/>
</dbReference>
<dbReference type="SUPFAM" id="SSF55785">
    <property type="entry name" value="PYP-like sensor domain (PAS domain)"/>
    <property type="match status" value="2"/>
</dbReference>
<comment type="catalytic activity">
    <reaction evidence="1">
        <text>ATP + protein L-histidine = ADP + protein N-phospho-L-histidine.</text>
        <dbReference type="EC" id="2.7.13.3"/>
    </reaction>
</comment>
<dbReference type="CDD" id="cd00075">
    <property type="entry name" value="HATPase"/>
    <property type="match status" value="1"/>
</dbReference>
<organism evidence="8">
    <name type="scientific">uncultured Sphingomonadaceae bacterium</name>
    <dbReference type="NCBI Taxonomy" id="169976"/>
    <lineage>
        <taxon>Bacteria</taxon>
        <taxon>Pseudomonadati</taxon>
        <taxon>Pseudomonadota</taxon>
        <taxon>Alphaproteobacteria</taxon>
        <taxon>Sphingomonadales</taxon>
        <taxon>Sphingomonadaceae</taxon>
        <taxon>environmental samples</taxon>
    </lineage>
</organism>
<dbReference type="InterPro" id="IPR035965">
    <property type="entry name" value="PAS-like_dom_sf"/>
</dbReference>
<evidence type="ECO:0000259" key="7">
    <source>
        <dbReference type="PROSITE" id="PS50109"/>
    </source>
</evidence>
<sequence length="778" mass="84169">MSAPAAVAVVAGVWLAIAFAASLLAARRWRRAAEAEDLARRAGALVAASPTAAMLVMPDGRIEADGRVADWLGLSREPSALADLLDDGSALASTEREALVASVRRARTGATARVRLPLLGSARILAATAAPAPPEVAPPGSAIVWFGDRTELAGRIAELEEERAVATRAFGALSAMIEAAPFPIWHRGPDLRLALVNEAYVAAVEAPDARAVIDREIELVEQPDASSGRAAAAVRDSGETLVRTVPVTIAGERRMLQVIDVPLGEAGVAGYALDVDELERARAELGDFAQAQRALLDRLSAGVAQFRRDRTLSFWNQPFARLFRLEPDWLAEEPEFDRVLEQMREHERLPEVRDFPAWKAEHRTWFISDPSPREESWQLPGGTHVRVVAQPSPDGGLLLIFEDRTEQLQLASARDTLVRVRTATFDNLFEAIAVFAADGSLQLWNARFRDVWGFADARLAQHPRVDALLPELSAGLDNPEHAGLIREMVRAATIERRQRTGRVSLRDGRNFEFAAVPLPDGNALFTMLDITASHGIEEALRQRNEALEDADRIKSAFVSNMSYELRTPLTSIGGFAEMLGAGYAGELPATAQDYVAAITDSVGRLSALIDDVLDLTQSEAGGLLLDEELDLAAAAQAALERVDEAAERKGVRLALKVDKSLGGVRGDARRIAQALDHLLRNAVEYTDEGGRVVVAGGGDAEEARLTVSDNGRGIAPREQARVFDRFHRAVHAPQRAGTALGLGLPLTRQFIEAHGGSVELHSQLGQGTSVTIRLPRRR</sequence>
<dbReference type="InterPro" id="IPR003661">
    <property type="entry name" value="HisK_dim/P_dom"/>
</dbReference>
<dbReference type="AlphaFoldDB" id="A0A6J4T893"/>
<dbReference type="InterPro" id="IPR004358">
    <property type="entry name" value="Sig_transdc_His_kin-like_C"/>
</dbReference>
<accession>A0A6J4T893</accession>